<dbReference type="SUPFAM" id="SSF48403">
    <property type="entry name" value="Ankyrin repeat"/>
    <property type="match status" value="2"/>
</dbReference>
<feature type="repeat" description="ANK" evidence="6">
    <location>
        <begin position="110"/>
        <end position="138"/>
    </location>
</feature>
<protein>
    <recommendedName>
        <fullName evidence="8">AH domain-containing protein</fullName>
    </recommendedName>
</protein>
<dbReference type="GO" id="GO:0000139">
    <property type="term" value="C:Golgi membrane"/>
    <property type="evidence" value="ECO:0007669"/>
    <property type="project" value="UniProtKB-SubCell"/>
</dbReference>
<evidence type="ECO:0000313" key="9">
    <source>
        <dbReference type="EMBL" id="CAB0038575.1"/>
    </source>
</evidence>
<dbReference type="GO" id="GO:0032588">
    <property type="term" value="C:trans-Golgi network membrane"/>
    <property type="evidence" value="ECO:0007669"/>
    <property type="project" value="UniProtKB-ARBA"/>
</dbReference>
<evidence type="ECO:0000313" key="10">
    <source>
        <dbReference type="Proteomes" id="UP000479190"/>
    </source>
</evidence>
<dbReference type="InterPro" id="IPR030798">
    <property type="entry name" value="Arfaptin_fam"/>
</dbReference>
<feature type="compositionally biased region" description="Polar residues" evidence="7">
    <location>
        <begin position="1062"/>
        <end position="1071"/>
    </location>
</feature>
<keyword evidence="10" id="KW-1185">Reference proteome</keyword>
<dbReference type="CDD" id="cd07660">
    <property type="entry name" value="BAR_Arfaptin"/>
    <property type="match status" value="1"/>
</dbReference>
<dbReference type="InterPro" id="IPR002110">
    <property type="entry name" value="Ankyrin_rpt"/>
</dbReference>
<dbReference type="PANTHER" id="PTHR12141">
    <property type="entry name" value="ARFAPTIN-RELATED"/>
    <property type="match status" value="1"/>
</dbReference>
<keyword evidence="3" id="KW-0597">Phosphoprotein</keyword>
<dbReference type="Pfam" id="PF06456">
    <property type="entry name" value="Arfaptin"/>
    <property type="match status" value="1"/>
</dbReference>
<evidence type="ECO:0000256" key="3">
    <source>
        <dbReference type="ARBA" id="ARBA00022553"/>
    </source>
</evidence>
<sequence length="1335" mass="151756">MAFMQKFESFIRDYEGPLPNVRDILRPKEIEWLITESIVAFLPIMNPERLVDFLINSGYKDEPDLDGDGKPILRRTTPIHRAAKKECSSSIMSGLFKIYDRFDVNYTNKSGLTHFHVACALGSEDIVEKFLDHGHDPNCLVTKTSNSPLHMALGNGQYAAAKLLLRRGANPSLANKDGFTPLHITGNVDNTPELLLAKNDRYDPVKIDARDKRGNTPLHLSMDCDFEKSSSMIEFLLRHGADPNAANEEGSTPLHVNCRSYYHDLECIKIFFETCDDLKRKVQVDAEDKLGRTPLQWAVANIWPDVVETLLARGADLSNFVFPDESYAFDRFKLATDIFHETKRKTRAAPQAMKVVEQLEKAGYELQQKDALVIMKFFAEQGLLGNSRDIDNVWYEFEGFAVEAKKNAMPSGRSLYDAIRLAPSEAAKALGYDDYKHTWSTIDDLPLVLQAICAKQLCEKATRRFFRRWALDPFLELTHAIDWLLAESVKKSDDDDDESNPIIDFVINTGYKDEPKVDEDGKPILQRTDDVSDLFQIYDRFDVNYTDESGYTHFHVACEYRLEDVVEKFLEVGQVDPNLLVPETGGSPLHFALKKRNETIVELLLRRGAGPNSTNKDGKTPMHIVCKQRLEFEDILEIFFKIAKEVDRVIEVDARDKKGRTPLQWAVGNLKPDIVDVLFDRGADLSNFAFPTESYIVDGFEWSGDEFNNMEFKLSAAPQAMEVVQRLKRRGYELRRNDAPTIMKFFAKWRLFESKAKRILMLSGRSLYDAIRLGPKMAARILTYDDYVDLWNLSAMYELPQELEDICAKHLSEKVSRGFFRRWALDPILELTRYQLPILCCDKIIDQLMNEDLFNVCVAATDQSSSEVIIRRGLSLPPPVYKIWLIVCPESSRPMSHPQVLYLRASREQHVRILVAFLTFIRLFFPFLARGGNTCNKYMSHAVFNCNYTLINIIHINSTRIYHEEISRKAILVVRSNSISIVVMSQVTVASPRMERSIHEMLKDAPSLNESEAAVLSGSTPPPQLPNNNRGGGGSNSSKENQPQRPATMNLCATYASGSLETTPCSPMSNGSSGGEHVRSNAQSKIETIKNWSISTYKCTKQRVYETFGKTSRTIDSELEQQIELLRDTQKKYCNLLRLARAFASHFGNVVATQSALGEQFAELAQKSPELQQEFLYNADTQRNLQRNGETLLGALNFFVSSVNTLCNKTIEDTLLTVRQYEAARVEYDAYRTDLEALALAAKTDPASLARLEEAQQSYELHKQNFEKLRSDVSIKLKFLDENRIKVMHKQLLLFHNAVAAYFSGNQLALEETLKQFSVKVKSPNSSLPSWLEQQ</sequence>
<comment type="subcellular location">
    <subcellularLocation>
        <location evidence="1">Golgi apparatus membrane</location>
    </subcellularLocation>
    <subcellularLocation>
        <location evidence="2">Golgi apparatus</location>
        <location evidence="2">trans-Golgi network</location>
    </subcellularLocation>
</comment>
<dbReference type="PROSITE" id="PS50870">
    <property type="entry name" value="AH"/>
    <property type="match status" value="1"/>
</dbReference>
<dbReference type="PROSITE" id="PS50088">
    <property type="entry name" value="ANK_REPEAT"/>
    <property type="match status" value="6"/>
</dbReference>
<dbReference type="SUPFAM" id="SSF103657">
    <property type="entry name" value="BAR/IMD domain-like"/>
    <property type="match status" value="1"/>
</dbReference>
<dbReference type="SMART" id="SM01015">
    <property type="entry name" value="Arfaptin"/>
    <property type="match status" value="1"/>
</dbReference>
<name>A0A6H5IMA7_9HYME</name>
<proteinExistence type="predicted"/>
<dbReference type="GO" id="GO:0034315">
    <property type="term" value="P:regulation of Arp2/3 complex-mediated actin nucleation"/>
    <property type="evidence" value="ECO:0007669"/>
    <property type="project" value="TreeGrafter"/>
</dbReference>
<dbReference type="GO" id="GO:0005829">
    <property type="term" value="C:cytosol"/>
    <property type="evidence" value="ECO:0007669"/>
    <property type="project" value="UniProtKB-ARBA"/>
</dbReference>
<feature type="repeat" description="ANK" evidence="6">
    <location>
        <begin position="213"/>
        <end position="248"/>
    </location>
</feature>
<evidence type="ECO:0000259" key="8">
    <source>
        <dbReference type="PROSITE" id="PS50870"/>
    </source>
</evidence>
<dbReference type="Gene3D" id="1.20.1270.60">
    <property type="entry name" value="Arfaptin homology (AH) domain/BAR domain"/>
    <property type="match status" value="1"/>
</dbReference>
<dbReference type="SMART" id="SM00248">
    <property type="entry name" value="ANK"/>
    <property type="match status" value="10"/>
</dbReference>
<dbReference type="PANTHER" id="PTHR12141:SF5">
    <property type="entry name" value="ARFAPTIN"/>
    <property type="match status" value="1"/>
</dbReference>
<evidence type="ECO:0000256" key="7">
    <source>
        <dbReference type="SAM" id="MobiDB-lite"/>
    </source>
</evidence>
<feature type="domain" description="AH" evidence="8">
    <location>
        <begin position="1114"/>
        <end position="1315"/>
    </location>
</feature>
<keyword evidence="5" id="KW-0472">Membrane</keyword>
<gene>
    <name evidence="9" type="ORF">TBRA_LOCUS10353</name>
</gene>
<dbReference type="EMBL" id="CADCXV010000917">
    <property type="protein sequence ID" value="CAB0038575.1"/>
    <property type="molecule type" value="Genomic_DNA"/>
</dbReference>
<dbReference type="InterPro" id="IPR036770">
    <property type="entry name" value="Ankyrin_rpt-contain_sf"/>
</dbReference>
<evidence type="ECO:0000256" key="6">
    <source>
        <dbReference type="PROSITE-ProRule" id="PRU00023"/>
    </source>
</evidence>
<dbReference type="Proteomes" id="UP000479190">
    <property type="component" value="Unassembled WGS sequence"/>
</dbReference>
<feature type="region of interest" description="Disordered" evidence="7">
    <location>
        <begin position="1010"/>
        <end position="1045"/>
    </location>
</feature>
<dbReference type="GO" id="GO:0070273">
    <property type="term" value="F:phosphatidylinositol-4-phosphate binding"/>
    <property type="evidence" value="ECO:0007669"/>
    <property type="project" value="UniProtKB-ARBA"/>
</dbReference>
<dbReference type="InterPro" id="IPR027267">
    <property type="entry name" value="AH/BAR_dom_sf"/>
</dbReference>
<keyword evidence="6" id="KW-0040">ANK repeat</keyword>
<feature type="region of interest" description="Disordered" evidence="7">
    <location>
        <begin position="1062"/>
        <end position="1081"/>
    </location>
</feature>
<feature type="repeat" description="ANK" evidence="6">
    <location>
        <begin position="658"/>
        <end position="686"/>
    </location>
</feature>
<dbReference type="InterPro" id="IPR010504">
    <property type="entry name" value="AH_dom"/>
</dbReference>
<keyword evidence="4" id="KW-0333">Golgi apparatus</keyword>
<feature type="repeat" description="ANK" evidence="6">
    <location>
        <begin position="144"/>
        <end position="176"/>
    </location>
</feature>
<evidence type="ECO:0000256" key="4">
    <source>
        <dbReference type="ARBA" id="ARBA00023034"/>
    </source>
</evidence>
<accession>A0A6H5IMA7</accession>
<dbReference type="GO" id="GO:0006886">
    <property type="term" value="P:intracellular protein transport"/>
    <property type="evidence" value="ECO:0007669"/>
    <property type="project" value="TreeGrafter"/>
</dbReference>
<reference evidence="9 10" key="1">
    <citation type="submission" date="2020-02" db="EMBL/GenBank/DDBJ databases">
        <authorList>
            <person name="Ferguson B K."/>
        </authorList>
    </citation>
    <scope>NUCLEOTIDE SEQUENCE [LARGE SCALE GENOMIC DNA]</scope>
</reference>
<dbReference type="GO" id="GO:0019904">
    <property type="term" value="F:protein domain specific binding"/>
    <property type="evidence" value="ECO:0007669"/>
    <property type="project" value="InterPro"/>
</dbReference>
<evidence type="ECO:0000256" key="2">
    <source>
        <dbReference type="ARBA" id="ARBA00004601"/>
    </source>
</evidence>
<feature type="repeat" description="ANK" evidence="6">
    <location>
        <begin position="584"/>
        <end position="616"/>
    </location>
</feature>
<dbReference type="PROSITE" id="PS50297">
    <property type="entry name" value="ANK_REP_REGION"/>
    <property type="match status" value="6"/>
</dbReference>
<organism evidence="9 10">
    <name type="scientific">Trichogramma brassicae</name>
    <dbReference type="NCBI Taxonomy" id="86971"/>
    <lineage>
        <taxon>Eukaryota</taxon>
        <taxon>Metazoa</taxon>
        <taxon>Ecdysozoa</taxon>
        <taxon>Arthropoda</taxon>
        <taxon>Hexapoda</taxon>
        <taxon>Insecta</taxon>
        <taxon>Pterygota</taxon>
        <taxon>Neoptera</taxon>
        <taxon>Endopterygota</taxon>
        <taxon>Hymenoptera</taxon>
        <taxon>Apocrita</taxon>
        <taxon>Proctotrupomorpha</taxon>
        <taxon>Chalcidoidea</taxon>
        <taxon>Trichogrammatidae</taxon>
        <taxon>Trichogramma</taxon>
    </lineage>
</organism>
<dbReference type="Pfam" id="PF12796">
    <property type="entry name" value="Ank_2"/>
    <property type="match status" value="3"/>
</dbReference>
<evidence type="ECO:0000256" key="5">
    <source>
        <dbReference type="ARBA" id="ARBA00023136"/>
    </source>
</evidence>
<feature type="repeat" description="ANK" evidence="6">
    <location>
        <begin position="290"/>
        <end position="318"/>
    </location>
</feature>
<evidence type="ECO:0000256" key="1">
    <source>
        <dbReference type="ARBA" id="ARBA00004394"/>
    </source>
</evidence>
<dbReference type="FunFam" id="1.20.1270.60:FF:000003">
    <property type="entry name" value="arfaptin-2 isoform X1"/>
    <property type="match status" value="1"/>
</dbReference>
<dbReference type="OrthoDB" id="9994780at2759"/>
<dbReference type="Gene3D" id="1.25.40.20">
    <property type="entry name" value="Ankyrin repeat-containing domain"/>
    <property type="match status" value="3"/>
</dbReference>